<comment type="caution">
    <text evidence="5">The sequence shown here is derived from an EMBL/GenBank/DDBJ whole genome shotgun (WGS) entry which is preliminary data.</text>
</comment>
<keyword evidence="3" id="KW-0539">Nucleus</keyword>
<name>A0A9N9E5Z4_FUNMO</name>
<dbReference type="InterPro" id="IPR036882">
    <property type="entry name" value="Alba-like_dom_sf"/>
</dbReference>
<feature type="non-terminal residue" evidence="5">
    <location>
        <position position="1"/>
    </location>
</feature>
<feature type="domain" description="DNA/RNA-binding protein Alba-like" evidence="4">
    <location>
        <begin position="13"/>
        <end position="80"/>
    </location>
</feature>
<dbReference type="EMBL" id="CAJVPP010005457">
    <property type="protein sequence ID" value="CAG8665488.1"/>
    <property type="molecule type" value="Genomic_DNA"/>
</dbReference>
<evidence type="ECO:0000313" key="5">
    <source>
        <dbReference type="EMBL" id="CAG8665488.1"/>
    </source>
</evidence>
<evidence type="ECO:0000259" key="4">
    <source>
        <dbReference type="Pfam" id="PF01918"/>
    </source>
</evidence>
<dbReference type="AlphaFoldDB" id="A0A9N9E5Z4"/>
<proteinExistence type="inferred from homology"/>
<dbReference type="Gene3D" id="3.30.110.20">
    <property type="entry name" value="Alba-like domain"/>
    <property type="match status" value="1"/>
</dbReference>
<dbReference type="SUPFAM" id="SSF82704">
    <property type="entry name" value="AlbA-like"/>
    <property type="match status" value="1"/>
</dbReference>
<dbReference type="InterPro" id="IPR051958">
    <property type="entry name" value="Alba-like_NAB"/>
</dbReference>
<reference evidence="5" key="1">
    <citation type="submission" date="2021-06" db="EMBL/GenBank/DDBJ databases">
        <authorList>
            <person name="Kallberg Y."/>
            <person name="Tangrot J."/>
            <person name="Rosling A."/>
        </authorList>
    </citation>
    <scope>NUCLEOTIDE SEQUENCE</scope>
    <source>
        <strain evidence="5">87-6 pot B 2015</strain>
    </source>
</reference>
<comment type="subcellular location">
    <subcellularLocation>
        <location evidence="1">Nucleus</location>
    </subcellularLocation>
</comment>
<keyword evidence="6" id="KW-1185">Reference proteome</keyword>
<evidence type="ECO:0000256" key="2">
    <source>
        <dbReference type="ARBA" id="ARBA00008018"/>
    </source>
</evidence>
<dbReference type="PANTHER" id="PTHR13516:SF4">
    <property type="entry name" value="FI09323P"/>
    <property type="match status" value="1"/>
</dbReference>
<dbReference type="GO" id="GO:0005634">
    <property type="term" value="C:nucleus"/>
    <property type="evidence" value="ECO:0007669"/>
    <property type="project" value="UniProtKB-SubCell"/>
</dbReference>
<protein>
    <submittedName>
        <fullName evidence="5">3087_t:CDS:1</fullName>
    </submittedName>
</protein>
<gene>
    <name evidence="5" type="ORF">FMOSSE_LOCUS12148</name>
</gene>
<evidence type="ECO:0000313" key="6">
    <source>
        <dbReference type="Proteomes" id="UP000789375"/>
    </source>
</evidence>
<dbReference type="Pfam" id="PF01918">
    <property type="entry name" value="Alba"/>
    <property type="match status" value="1"/>
</dbReference>
<evidence type="ECO:0000256" key="1">
    <source>
        <dbReference type="ARBA" id="ARBA00004123"/>
    </source>
</evidence>
<comment type="similarity">
    <text evidence="2">Belongs to the histone-like Alba family.</text>
</comment>
<evidence type="ECO:0000256" key="3">
    <source>
        <dbReference type="ARBA" id="ARBA00023242"/>
    </source>
</evidence>
<dbReference type="GO" id="GO:0003723">
    <property type="term" value="F:RNA binding"/>
    <property type="evidence" value="ECO:0007669"/>
    <property type="project" value="TreeGrafter"/>
</dbReference>
<dbReference type="Proteomes" id="UP000789375">
    <property type="component" value="Unassembled WGS sequence"/>
</dbReference>
<organism evidence="5 6">
    <name type="scientific">Funneliformis mosseae</name>
    <name type="common">Endomycorrhizal fungus</name>
    <name type="synonym">Glomus mosseae</name>
    <dbReference type="NCBI Taxonomy" id="27381"/>
    <lineage>
        <taxon>Eukaryota</taxon>
        <taxon>Fungi</taxon>
        <taxon>Fungi incertae sedis</taxon>
        <taxon>Mucoromycota</taxon>
        <taxon>Glomeromycotina</taxon>
        <taxon>Glomeromycetes</taxon>
        <taxon>Glomerales</taxon>
        <taxon>Glomeraceae</taxon>
        <taxon>Funneliformis</taxon>
    </lineage>
</organism>
<dbReference type="PANTHER" id="PTHR13516">
    <property type="entry name" value="RIBONUCLEASE P SUBUNIT P25"/>
    <property type="match status" value="1"/>
</dbReference>
<accession>A0A9N9E5Z4</accession>
<sequence>NNEFQQVIQPKKSIKIIRSGKIKKYIEIALSIFQDEKSRETDENVIVVFSGKGPAINKAITVVEIIKRKLDGSLHQYTQIGRNFLTHEDREKDKDYEMILDNEEDDGQVQTTVDICSYKKAILIYMIYN</sequence>
<dbReference type="InterPro" id="IPR002775">
    <property type="entry name" value="DNA/RNA-bd_Alba-like"/>
</dbReference>